<dbReference type="GO" id="GO:0005524">
    <property type="term" value="F:ATP binding"/>
    <property type="evidence" value="ECO:0007669"/>
    <property type="project" value="UniProtKB-KW"/>
</dbReference>
<accession>A0A4U7JJM1</accession>
<evidence type="ECO:0000313" key="5">
    <source>
        <dbReference type="Proteomes" id="UP000306409"/>
    </source>
</evidence>
<feature type="binding site" evidence="2">
    <location>
        <begin position="206"/>
        <end position="207"/>
    </location>
    <ligand>
        <name>ATP</name>
        <dbReference type="ChEBI" id="CHEBI:30616"/>
    </ligand>
</feature>
<dbReference type="PANTHER" id="PTHR13504:SF38">
    <property type="entry name" value="FIDO DOMAIN-CONTAINING PROTEIN"/>
    <property type="match status" value="1"/>
</dbReference>
<dbReference type="RefSeq" id="WP_137697011.1">
    <property type="nucleotide sequence ID" value="NZ_CP061336.1"/>
</dbReference>
<dbReference type="InterPro" id="IPR003812">
    <property type="entry name" value="Fido"/>
</dbReference>
<sequence length="253" mass="29230">MDFKRILEKQKLYEEGKDTLHEVTIESYNNAFEVEFTHNSTAIEGNTLTLMETKVVLEDGISIGGKTLREIYEVVNHQKAFRYVKQCINEGLPLSEKIVKDIHALVTENIIVGGIYRNEEVFISGASHTPPARNEMYIQIKNFFADLMYKKDLNPIELAAWTHAEFVRIHPFLDGNGRTARLIMNYQLMSYGFLPISIAKENRLDYYNALDKYAVQGILDDFVNMIAELEEAQLDKYISIIQEQNQSHQIQQM</sequence>
<organism evidence="4 5">
    <name type="scientific">Ruminiclostridium herbifermentans</name>
    <dbReference type="NCBI Taxonomy" id="2488810"/>
    <lineage>
        <taxon>Bacteria</taxon>
        <taxon>Bacillati</taxon>
        <taxon>Bacillota</taxon>
        <taxon>Clostridia</taxon>
        <taxon>Eubacteriales</taxon>
        <taxon>Oscillospiraceae</taxon>
        <taxon>Ruminiclostridium</taxon>
    </lineage>
</organism>
<dbReference type="InterPro" id="IPR036597">
    <property type="entry name" value="Fido-like_dom_sf"/>
</dbReference>
<gene>
    <name evidence="4" type="ORF">EHE19_015480</name>
</gene>
<dbReference type="PROSITE" id="PS51459">
    <property type="entry name" value="FIDO"/>
    <property type="match status" value="1"/>
</dbReference>
<dbReference type="AlphaFoldDB" id="A0A4U7JJM1"/>
<dbReference type="SUPFAM" id="SSF140931">
    <property type="entry name" value="Fic-like"/>
    <property type="match status" value="1"/>
</dbReference>
<dbReference type="Pfam" id="PF02661">
    <property type="entry name" value="Fic"/>
    <property type="match status" value="1"/>
</dbReference>
<reference evidence="4 5" key="1">
    <citation type="submission" date="2020-09" db="EMBL/GenBank/DDBJ databases">
        <title>Characterization and genome sequencing of Ruminiclostridium sp. nov. MA18.</title>
        <authorList>
            <person name="Rettenmaier R."/>
            <person name="Kowollik M.-L."/>
            <person name="Liebl W."/>
            <person name="Zverlov V."/>
        </authorList>
    </citation>
    <scope>NUCLEOTIDE SEQUENCE [LARGE SCALE GENOMIC DNA]</scope>
    <source>
        <strain evidence="4 5">MA18</strain>
    </source>
</reference>
<protein>
    <submittedName>
        <fullName evidence="4">Fic family protein</fullName>
    </submittedName>
</protein>
<evidence type="ECO:0000313" key="4">
    <source>
        <dbReference type="EMBL" id="QNU66267.1"/>
    </source>
</evidence>
<dbReference type="PANTHER" id="PTHR13504">
    <property type="entry name" value="FIDO DOMAIN-CONTAINING PROTEIN DDB_G0283145"/>
    <property type="match status" value="1"/>
</dbReference>
<feature type="binding site" evidence="2">
    <location>
        <begin position="174"/>
        <end position="181"/>
    </location>
    <ligand>
        <name>ATP</name>
        <dbReference type="ChEBI" id="CHEBI:30616"/>
    </ligand>
</feature>
<evidence type="ECO:0000256" key="2">
    <source>
        <dbReference type="PIRSR" id="PIRSR640198-2"/>
    </source>
</evidence>
<dbReference type="Proteomes" id="UP000306409">
    <property type="component" value="Chromosome"/>
</dbReference>
<dbReference type="Gene3D" id="1.10.3290.10">
    <property type="entry name" value="Fido-like domain"/>
    <property type="match status" value="1"/>
</dbReference>
<evidence type="ECO:0000256" key="1">
    <source>
        <dbReference type="PIRSR" id="PIRSR640198-1"/>
    </source>
</evidence>
<dbReference type="InterPro" id="IPR040198">
    <property type="entry name" value="Fido_containing"/>
</dbReference>
<keyword evidence="2" id="KW-0547">Nucleotide-binding</keyword>
<keyword evidence="2" id="KW-0067">ATP-binding</keyword>
<name>A0A4U7JJM1_9FIRM</name>
<keyword evidence="5" id="KW-1185">Reference proteome</keyword>
<dbReference type="EMBL" id="CP061336">
    <property type="protein sequence ID" value="QNU66267.1"/>
    <property type="molecule type" value="Genomic_DNA"/>
</dbReference>
<feature type="active site" evidence="1">
    <location>
        <position position="170"/>
    </location>
</feature>
<dbReference type="OrthoDB" id="9813719at2"/>
<feature type="site" description="Important for autoinhibition of adenylyltransferase activity" evidence="3">
    <location>
        <position position="44"/>
    </location>
</feature>
<proteinExistence type="predicted"/>
<evidence type="ECO:0000256" key="3">
    <source>
        <dbReference type="PIRSR" id="PIRSR640198-3"/>
    </source>
</evidence>
<dbReference type="KEGG" id="rher:EHE19_015480"/>